<evidence type="ECO:0000313" key="1">
    <source>
        <dbReference type="EMBL" id="OLU46619.1"/>
    </source>
</evidence>
<name>A0A1U7NMU6_9FIRM</name>
<keyword evidence="2" id="KW-1185">Reference proteome</keyword>
<dbReference type="STRING" id="1862672.BO225_05460"/>
<dbReference type="Proteomes" id="UP000186705">
    <property type="component" value="Unassembled WGS sequence"/>
</dbReference>
<dbReference type="AlphaFoldDB" id="A0A1U7NMU6"/>
<organism evidence="1 2">
    <name type="scientific">Dubosiella newyorkensis</name>
    <dbReference type="NCBI Taxonomy" id="1862672"/>
    <lineage>
        <taxon>Bacteria</taxon>
        <taxon>Bacillati</taxon>
        <taxon>Bacillota</taxon>
        <taxon>Erysipelotrichia</taxon>
        <taxon>Erysipelotrichales</taxon>
        <taxon>Erysipelotrichaceae</taxon>
        <taxon>Dubosiella</taxon>
    </lineage>
</organism>
<comment type="caution">
    <text evidence="1">The sequence shown here is derived from an EMBL/GenBank/DDBJ whole genome shotgun (WGS) entry which is preliminary data.</text>
</comment>
<dbReference type="EMBL" id="MPKA01000062">
    <property type="protein sequence ID" value="OLU46619.1"/>
    <property type="molecule type" value="Genomic_DNA"/>
</dbReference>
<gene>
    <name evidence="1" type="ORF">BO225_05460</name>
</gene>
<reference evidence="1 2" key="1">
    <citation type="submission" date="2016-11" db="EMBL/GenBank/DDBJ databases">
        <title>Description of two novel members of the family Erysipelotrichaceae: Ileibacterium lipovorans gen. nov., sp. nov. and Dubosiella newyorkensis, gen. nov., sp. nov.</title>
        <authorList>
            <person name="Cox L.M."/>
            <person name="Sohn J."/>
            <person name="Tyrrell K.L."/>
            <person name="Citron D.M."/>
            <person name="Lawson P.A."/>
            <person name="Patel N.B."/>
            <person name="Iizumi T."/>
            <person name="Perez-Perez G.I."/>
            <person name="Goldstein E.J."/>
            <person name="Blaser M.J."/>
        </authorList>
    </citation>
    <scope>NUCLEOTIDE SEQUENCE [LARGE SCALE GENOMIC DNA]</scope>
    <source>
        <strain evidence="1 2">NYU-BL-A4</strain>
    </source>
</reference>
<evidence type="ECO:0000313" key="2">
    <source>
        <dbReference type="Proteomes" id="UP000186705"/>
    </source>
</evidence>
<proteinExistence type="predicted"/>
<dbReference type="RefSeq" id="WP_076341267.1">
    <property type="nucleotide sequence ID" value="NZ_CAPQIB010000072.1"/>
</dbReference>
<sequence length="95" mass="11029">MKEKNVKWNPLTEKHEPYEVPEGSALMEPYHSPLNRTLIKCASCGKEIKYGRAVSSREIFDVDHEPFAVCKQCEIQEIRRVTAANRARREKQNGR</sequence>
<protein>
    <submittedName>
        <fullName evidence="1">Uncharacterized protein</fullName>
    </submittedName>
</protein>
<accession>A0A1U7NMU6</accession>
<dbReference type="GeneID" id="78275393"/>